<evidence type="ECO:0000313" key="2">
    <source>
        <dbReference type="Proteomes" id="UP001341840"/>
    </source>
</evidence>
<name>A0ABU6QW98_9FABA</name>
<evidence type="ECO:0008006" key="3">
    <source>
        <dbReference type="Google" id="ProtNLM"/>
    </source>
</evidence>
<sequence length="82" mass="9019">MGTQLLKGDGNWTKLCRGSGGVRSEHSSSTQGVYVPRVGEDREGVAPKCHCGVYAIPYLSRTENNPNRMFFGCPFFKVSVYS</sequence>
<proteinExistence type="predicted"/>
<organism evidence="1 2">
    <name type="scientific">Stylosanthes scabra</name>
    <dbReference type="NCBI Taxonomy" id="79078"/>
    <lineage>
        <taxon>Eukaryota</taxon>
        <taxon>Viridiplantae</taxon>
        <taxon>Streptophyta</taxon>
        <taxon>Embryophyta</taxon>
        <taxon>Tracheophyta</taxon>
        <taxon>Spermatophyta</taxon>
        <taxon>Magnoliopsida</taxon>
        <taxon>eudicotyledons</taxon>
        <taxon>Gunneridae</taxon>
        <taxon>Pentapetalae</taxon>
        <taxon>rosids</taxon>
        <taxon>fabids</taxon>
        <taxon>Fabales</taxon>
        <taxon>Fabaceae</taxon>
        <taxon>Papilionoideae</taxon>
        <taxon>50 kb inversion clade</taxon>
        <taxon>dalbergioids sensu lato</taxon>
        <taxon>Dalbergieae</taxon>
        <taxon>Pterocarpus clade</taxon>
        <taxon>Stylosanthes</taxon>
    </lineage>
</organism>
<dbReference type="Proteomes" id="UP001341840">
    <property type="component" value="Unassembled WGS sequence"/>
</dbReference>
<reference evidence="1 2" key="1">
    <citation type="journal article" date="2023" name="Plants (Basel)">
        <title>Bridging the Gap: Combining Genomics and Transcriptomics Approaches to Understand Stylosanthes scabra, an Orphan Legume from the Brazilian Caatinga.</title>
        <authorList>
            <person name="Ferreira-Neto J.R.C."/>
            <person name="da Silva M.D."/>
            <person name="Binneck E."/>
            <person name="de Melo N.F."/>
            <person name="da Silva R.H."/>
            <person name="de Melo A.L.T.M."/>
            <person name="Pandolfi V."/>
            <person name="Bustamante F.O."/>
            <person name="Brasileiro-Vidal A.C."/>
            <person name="Benko-Iseppon A.M."/>
        </authorList>
    </citation>
    <scope>NUCLEOTIDE SEQUENCE [LARGE SCALE GENOMIC DNA]</scope>
    <source>
        <tissue evidence="1">Leaves</tissue>
    </source>
</reference>
<gene>
    <name evidence="1" type="ORF">PIB30_099604</name>
</gene>
<dbReference type="EMBL" id="JASCZI010002685">
    <property type="protein sequence ID" value="MED6116365.1"/>
    <property type="molecule type" value="Genomic_DNA"/>
</dbReference>
<evidence type="ECO:0000313" key="1">
    <source>
        <dbReference type="EMBL" id="MED6116365.1"/>
    </source>
</evidence>
<comment type="caution">
    <text evidence="1">The sequence shown here is derived from an EMBL/GenBank/DDBJ whole genome shotgun (WGS) entry which is preliminary data.</text>
</comment>
<accession>A0ABU6QW98</accession>
<protein>
    <recommendedName>
        <fullName evidence="3">Zinc finger GRF-type domain-containing protein</fullName>
    </recommendedName>
</protein>
<keyword evidence="2" id="KW-1185">Reference proteome</keyword>